<accession>A0A3E3E4P5</accession>
<feature type="transmembrane region" description="Helical" evidence="1">
    <location>
        <begin position="62"/>
        <end position="83"/>
    </location>
</feature>
<feature type="transmembrane region" description="Helical" evidence="1">
    <location>
        <begin position="422"/>
        <end position="441"/>
    </location>
</feature>
<organism evidence="2 3">
    <name type="scientific">Faecalicoccus pleomorphus</name>
    <dbReference type="NCBI Taxonomy" id="1323"/>
    <lineage>
        <taxon>Bacteria</taxon>
        <taxon>Bacillati</taxon>
        <taxon>Bacillota</taxon>
        <taxon>Erysipelotrichia</taxon>
        <taxon>Erysipelotrichales</taxon>
        <taxon>Erysipelotrichaceae</taxon>
        <taxon>Faecalicoccus</taxon>
    </lineage>
</organism>
<protein>
    <submittedName>
        <fullName evidence="2">Uncharacterized protein</fullName>
    </submittedName>
</protein>
<evidence type="ECO:0000256" key="1">
    <source>
        <dbReference type="SAM" id="Phobius"/>
    </source>
</evidence>
<dbReference type="InterPro" id="IPR045723">
    <property type="entry name" value="DUF6077"/>
</dbReference>
<feature type="transmembrane region" description="Helical" evidence="1">
    <location>
        <begin position="357"/>
        <end position="378"/>
    </location>
</feature>
<feature type="transmembrane region" description="Helical" evidence="1">
    <location>
        <begin position="247"/>
        <end position="271"/>
    </location>
</feature>
<feature type="transmembrane region" description="Helical" evidence="1">
    <location>
        <begin position="103"/>
        <end position="125"/>
    </location>
</feature>
<comment type="caution">
    <text evidence="2">The sequence shown here is derived from an EMBL/GenBank/DDBJ whole genome shotgun (WGS) entry which is preliminary data.</text>
</comment>
<feature type="transmembrane region" description="Helical" evidence="1">
    <location>
        <begin position="6"/>
        <end position="25"/>
    </location>
</feature>
<feature type="transmembrane region" description="Helical" evidence="1">
    <location>
        <begin position="32"/>
        <end position="56"/>
    </location>
</feature>
<keyword evidence="1" id="KW-0812">Transmembrane</keyword>
<dbReference type="Pfam" id="PF19554">
    <property type="entry name" value="DUF6077"/>
    <property type="match status" value="1"/>
</dbReference>
<keyword evidence="1" id="KW-0472">Membrane</keyword>
<keyword evidence="1" id="KW-1133">Transmembrane helix</keyword>
<dbReference type="EMBL" id="QUSK01000011">
    <property type="protein sequence ID" value="RGD76570.1"/>
    <property type="molecule type" value="Genomic_DNA"/>
</dbReference>
<dbReference type="RefSeq" id="WP_117446173.1">
    <property type="nucleotide sequence ID" value="NZ_JBFBOW010000002.1"/>
</dbReference>
<feature type="transmembrane region" description="Helical" evidence="1">
    <location>
        <begin position="447"/>
        <end position="469"/>
    </location>
</feature>
<evidence type="ECO:0000313" key="2">
    <source>
        <dbReference type="EMBL" id="RGD76570.1"/>
    </source>
</evidence>
<name>A0A3E3E4P5_9FIRM</name>
<feature type="transmembrane region" description="Helical" evidence="1">
    <location>
        <begin position="328"/>
        <end position="345"/>
    </location>
</feature>
<reference evidence="2 3" key="1">
    <citation type="submission" date="2018-08" db="EMBL/GenBank/DDBJ databases">
        <title>A genome reference for cultivated species of the human gut microbiota.</title>
        <authorList>
            <person name="Zou Y."/>
            <person name="Xue W."/>
            <person name="Luo G."/>
        </authorList>
    </citation>
    <scope>NUCLEOTIDE SEQUENCE [LARGE SCALE GENOMIC DNA]</scope>
    <source>
        <strain evidence="2 3">TF08-11</strain>
    </source>
</reference>
<gene>
    <name evidence="2" type="ORF">DXC78_05935</name>
</gene>
<dbReference type="Proteomes" id="UP000260721">
    <property type="component" value="Unassembled WGS sequence"/>
</dbReference>
<feature type="transmembrane region" description="Helical" evidence="1">
    <location>
        <begin position="384"/>
        <end position="401"/>
    </location>
</feature>
<feature type="transmembrane region" description="Helical" evidence="1">
    <location>
        <begin position="222"/>
        <end position="241"/>
    </location>
</feature>
<evidence type="ECO:0000313" key="3">
    <source>
        <dbReference type="Proteomes" id="UP000260721"/>
    </source>
</evidence>
<proteinExistence type="predicted"/>
<feature type="transmembrane region" description="Helical" evidence="1">
    <location>
        <begin position="176"/>
        <end position="201"/>
    </location>
</feature>
<dbReference type="AlphaFoldDB" id="A0A3E3E4P5"/>
<sequence>MIDYFIGIVITFLSAFLFQLFGICLTKNKKSYAYSFVIGYIIYSFLVAVIGIPIQIFNLPWMVFFVYMIILLLGILLYIGITIRKKELVFSKDLLLDYIKHNWFLYVGAVIIVCFSLTHLSTIWANNLTDDAYYLNRMATLPYTENPFQTDPGTGLYGMVGFSSYSLNAFELEASFYIFITGIDPALYARLFLALLNYFIMLNSIQAFMQELLVNGKSDSKMQFIIVPVFLVFIMNSKLFIDTDTYWTIVTAAYFGSSLVKTVCTFIALLPLLRFEKLTLKKVILTICTCIVMISKSSTALPVLFLLAVGYLLVLFCLRFKMEKENKYLLLCMVLLLIVFGILLPNQPDSNELMLNYILNSTKNILVLIPLSIIGLYAFKNIDFLYLLLAMVLCIFLLTCPEINDIFENLSQYSFVAERTRYTIWLFIIIVGTISLIWFVVNHIGVVKLGILSFAITLGSFCVFCYTNYNKADFLNSVKVIYRNKYLMPNSTIELGKTLEEYYANTGNKLNVMMHAGVVVDNYAHFPAGILRTYSPHTNSIIAGIRISDTLENIYSDFDGFSIEEYHNYENFVQTPNQETLEDLDEILNKYPFNCIVGTNFSDEQTRLLSTIGYEKYQDVVDTNLVYNIYIKS</sequence>
<feature type="transmembrane region" description="Helical" evidence="1">
    <location>
        <begin position="283"/>
        <end position="316"/>
    </location>
</feature>